<dbReference type="Gene3D" id="3.30.530.20">
    <property type="match status" value="1"/>
</dbReference>
<dbReference type="InterPro" id="IPR023393">
    <property type="entry name" value="START-like_dom_sf"/>
</dbReference>
<proteinExistence type="predicted"/>
<evidence type="ECO:0000313" key="1">
    <source>
        <dbReference type="EMBL" id="SUA46170.1"/>
    </source>
</evidence>
<dbReference type="EMBL" id="UGRU01000001">
    <property type="protein sequence ID" value="SUA46170.1"/>
    <property type="molecule type" value="Genomic_DNA"/>
</dbReference>
<organism evidence="1 2">
    <name type="scientific">Nocardia africana</name>
    <dbReference type="NCBI Taxonomy" id="134964"/>
    <lineage>
        <taxon>Bacteria</taxon>
        <taxon>Bacillati</taxon>
        <taxon>Actinomycetota</taxon>
        <taxon>Actinomycetes</taxon>
        <taxon>Mycobacteriales</taxon>
        <taxon>Nocardiaceae</taxon>
        <taxon>Nocardia</taxon>
    </lineage>
</organism>
<dbReference type="AlphaFoldDB" id="A0A378WXU4"/>
<accession>A0A378WXU4</accession>
<evidence type="ECO:0000313" key="2">
    <source>
        <dbReference type="Proteomes" id="UP000255082"/>
    </source>
</evidence>
<name>A0A378WXU4_9NOCA</name>
<protein>
    <submittedName>
        <fullName evidence="1">Predicted integral membrane protein</fullName>
    </submittedName>
</protein>
<gene>
    <name evidence="1" type="ORF">NCTC13184_04695</name>
</gene>
<sequence>MNVTDAVKDRLGTVVTKAVGAVAGYGHPQSVTIGRPREDVERLWRDPHQLSRVFGEVASVRSEDGHRFEWQLGPHGSETATWTTTLSEGPGTLRFTGTESAGAALQLNFRDAPRGLGTEVTLSVLAPIADVLTDTAAFAVLYRARALLQTGEIPTLAGNPSARATSDE</sequence>
<dbReference type="Proteomes" id="UP000255082">
    <property type="component" value="Unassembled WGS sequence"/>
</dbReference>
<reference evidence="1 2" key="1">
    <citation type="submission" date="2018-06" db="EMBL/GenBank/DDBJ databases">
        <authorList>
            <consortium name="Pathogen Informatics"/>
            <person name="Doyle S."/>
        </authorList>
    </citation>
    <scope>NUCLEOTIDE SEQUENCE [LARGE SCALE GENOMIC DNA]</scope>
    <source>
        <strain evidence="1 2">NCTC13184</strain>
    </source>
</reference>
<dbReference type="RefSeq" id="WP_062964069.1">
    <property type="nucleotide sequence ID" value="NZ_JAJFOE010000001.1"/>
</dbReference>
<dbReference type="SUPFAM" id="SSF55961">
    <property type="entry name" value="Bet v1-like"/>
    <property type="match status" value="1"/>
</dbReference>
<dbReference type="OrthoDB" id="9797595at2"/>